<evidence type="ECO:0000256" key="2">
    <source>
        <dbReference type="ARBA" id="ARBA00022741"/>
    </source>
</evidence>
<keyword evidence="2 4" id="KW-0547">Nucleotide-binding</keyword>
<evidence type="ECO:0000256" key="4">
    <source>
        <dbReference type="PROSITE-ProRule" id="PRU00409"/>
    </source>
</evidence>
<dbReference type="PANTHER" id="PTHR43585:SF2">
    <property type="entry name" value="ATP-GRASP ENZYME FSQD"/>
    <property type="match status" value="1"/>
</dbReference>
<protein>
    <submittedName>
        <fullName evidence="6">ATP-grasp domain-containing protein</fullName>
    </submittedName>
</protein>
<keyword evidence="3 4" id="KW-0067">ATP-binding</keyword>
<gene>
    <name evidence="6" type="ORF">IDM40_27210</name>
</gene>
<dbReference type="EMBL" id="JADBGI010000043">
    <property type="protein sequence ID" value="MBE3002359.1"/>
    <property type="molecule type" value="Genomic_DNA"/>
</dbReference>
<dbReference type="PANTHER" id="PTHR43585">
    <property type="entry name" value="FUMIPYRROLE BIOSYNTHESIS PROTEIN C"/>
    <property type="match status" value="1"/>
</dbReference>
<name>A0ABR9PEW6_9ACTN</name>
<feature type="domain" description="ATP-grasp" evidence="5">
    <location>
        <begin position="117"/>
        <end position="320"/>
    </location>
</feature>
<evidence type="ECO:0000313" key="7">
    <source>
        <dbReference type="Proteomes" id="UP000806528"/>
    </source>
</evidence>
<dbReference type="RefSeq" id="WP_193124943.1">
    <property type="nucleotide sequence ID" value="NZ_JADBGI010000043.1"/>
</dbReference>
<accession>A0ABR9PEW6</accession>
<dbReference type="InterPro" id="IPR011761">
    <property type="entry name" value="ATP-grasp"/>
</dbReference>
<dbReference type="PROSITE" id="PS50975">
    <property type="entry name" value="ATP_GRASP"/>
    <property type="match status" value="1"/>
</dbReference>
<reference evidence="6 7" key="1">
    <citation type="submission" date="2020-09" db="EMBL/GenBank/DDBJ databases">
        <title>Diversity and distribution of actinomycetes associated with coral in the coast of Hainan.</title>
        <authorList>
            <person name="Li F."/>
        </authorList>
    </citation>
    <scope>NUCLEOTIDE SEQUENCE [LARGE SCALE GENOMIC DNA]</scope>
    <source>
        <strain evidence="6 7">HNM0947</strain>
    </source>
</reference>
<dbReference type="Gene3D" id="3.30.470.20">
    <property type="entry name" value="ATP-grasp fold, B domain"/>
    <property type="match status" value="1"/>
</dbReference>
<dbReference type="Proteomes" id="UP000806528">
    <property type="component" value="Unassembled WGS sequence"/>
</dbReference>
<dbReference type="SMART" id="SM01209">
    <property type="entry name" value="GARS_A"/>
    <property type="match status" value="1"/>
</dbReference>
<evidence type="ECO:0000256" key="3">
    <source>
        <dbReference type="ARBA" id="ARBA00022840"/>
    </source>
</evidence>
<sequence>MHTPGTPVVLAMRDGLRIRHDHVDTLRRLGLRIHLLTEEEQARADGRYTSVRLLPEHTTDRELEDRVTQALGDTGSVFALTFQETDIVAVGRANERHGVPWSRPEADAVARDKSLQRARLTAAGVPAPRYRAVGAAGAGPEALEHVGLPCVVKPTRGASSSHVELVRTAEEATAALEAVERLARSGAHHFYDTLPNEWALVEEYLPGEEVTCDGVVVGGRFHLGGVHTKVLPDTPWFEEDLYTLPHGDPAVEREIADAMQAMVSSLDLEVSLFNAELRRDARGRFRVVEFSTRISGGHVYRNIRDVHRVDLVELFVRAALGEDGVDALAGDRHPGAQATCIKFVYRDGTVVSNGAGRAERSAAFAAYYPLAAPGQEVRSAPEGFDLCGLLSVRAPYDPGQHPAQVHRVVEEVLGDLDLVVAPFPSSVHEDDRASAR</sequence>
<dbReference type="SUPFAM" id="SSF56059">
    <property type="entry name" value="Glutathione synthetase ATP-binding domain-like"/>
    <property type="match status" value="1"/>
</dbReference>
<keyword evidence="1" id="KW-0436">Ligase</keyword>
<dbReference type="InterPro" id="IPR052032">
    <property type="entry name" value="ATP-dep_AA_Ligase"/>
</dbReference>
<comment type="caution">
    <text evidence="6">The sequence shown here is derived from an EMBL/GenBank/DDBJ whole genome shotgun (WGS) entry which is preliminary data.</text>
</comment>
<dbReference type="Pfam" id="PF13535">
    <property type="entry name" value="ATP-grasp_4"/>
    <property type="match status" value="1"/>
</dbReference>
<keyword evidence="7" id="KW-1185">Reference proteome</keyword>
<proteinExistence type="predicted"/>
<evidence type="ECO:0000313" key="6">
    <source>
        <dbReference type="EMBL" id="MBE3002359.1"/>
    </source>
</evidence>
<organism evidence="6 7">
    <name type="scientific">Nocardiopsis coralli</name>
    <dbReference type="NCBI Taxonomy" id="2772213"/>
    <lineage>
        <taxon>Bacteria</taxon>
        <taxon>Bacillati</taxon>
        <taxon>Actinomycetota</taxon>
        <taxon>Actinomycetes</taxon>
        <taxon>Streptosporangiales</taxon>
        <taxon>Nocardiopsidaceae</taxon>
        <taxon>Nocardiopsis</taxon>
    </lineage>
</organism>
<evidence type="ECO:0000256" key="1">
    <source>
        <dbReference type="ARBA" id="ARBA00022598"/>
    </source>
</evidence>
<evidence type="ECO:0000259" key="5">
    <source>
        <dbReference type="PROSITE" id="PS50975"/>
    </source>
</evidence>